<dbReference type="OrthoDB" id="272460at2759"/>
<keyword evidence="2" id="KW-1185">Reference proteome</keyword>
<sequence length="533" mass="60002">MDQTPVGTPFYAAFGDFKGGYNRKEAEAGIHEAFRSRQRERQQRYVKQLMLGSGLGSAAKRTVQDGVYQPQTVLLLPNEVTSTAAAVTAGPAVPEEIGERGGAGEKLLGGIVPPPDLALLSTSPSSVMNQFTKAEVEVHNLVEIRRQLEDNLKVAEEYIARGCAPFTFETVLESLSMALSVLEEGDAQIQVTLPMQADDPEPLHGAEAVMAYVREYVTPLTLTLVTTLYATEWMLQYTMTFINSVLVENEEDAKLREELLARCVRWLGKIDQFVASAFALELMSDSYEAFLDLRSLSEQKIEGLLNSIERDLSAVFLLPFPQRRKGLLERDETIKKRLQRVLQLLTDVETSWIPSVKLQKEWKDDFLTQMYSRIHTFIAPGYFSASLGFIDESLYTFLKGDRAAAKRSSMTTPRGGSARRNSPKKPMLSLLVATQVENRRVEEKLNFRQIAMLVKGSASNVVGLQLCMGTRFMLRQCEAEYDERWGFSMNYPPDSHDAVRDAVEAVPRFTDLLRGHVRARTEYQMEMLRHFVV</sequence>
<dbReference type="GeneID" id="40321364"/>
<dbReference type="EMBL" id="MKKU01000631">
    <property type="protein sequence ID" value="RNF05580.1"/>
    <property type="molecule type" value="Genomic_DNA"/>
</dbReference>
<evidence type="ECO:0000313" key="2">
    <source>
        <dbReference type="Proteomes" id="UP000284403"/>
    </source>
</evidence>
<organism evidence="1 2">
    <name type="scientific">Trypanosoma conorhini</name>
    <dbReference type="NCBI Taxonomy" id="83891"/>
    <lineage>
        <taxon>Eukaryota</taxon>
        <taxon>Discoba</taxon>
        <taxon>Euglenozoa</taxon>
        <taxon>Kinetoplastea</taxon>
        <taxon>Metakinetoplastina</taxon>
        <taxon>Trypanosomatida</taxon>
        <taxon>Trypanosomatidae</taxon>
        <taxon>Trypanosoma</taxon>
    </lineage>
</organism>
<accession>A0A422NJC3</accession>
<evidence type="ECO:0000313" key="1">
    <source>
        <dbReference type="EMBL" id="RNF05580.1"/>
    </source>
</evidence>
<proteinExistence type="predicted"/>
<comment type="caution">
    <text evidence="1">The sequence shown here is derived from an EMBL/GenBank/DDBJ whole genome shotgun (WGS) entry which is preliminary data.</text>
</comment>
<gene>
    <name evidence="1" type="ORF">Tco025E_07753</name>
</gene>
<reference evidence="1 2" key="1">
    <citation type="journal article" date="2018" name="BMC Genomics">
        <title>Genomic comparison of Trypanosoma conorhini and Trypanosoma rangeli to Trypanosoma cruzi strains of high and low virulence.</title>
        <authorList>
            <person name="Bradwell K.R."/>
            <person name="Koparde V.N."/>
            <person name="Matveyev A.V."/>
            <person name="Serrano M.G."/>
            <person name="Alves J.M."/>
            <person name="Parikh H."/>
            <person name="Huang B."/>
            <person name="Lee V."/>
            <person name="Espinosa-Alvarez O."/>
            <person name="Ortiz P.A."/>
            <person name="Costa-Martins A.G."/>
            <person name="Teixeira M.M."/>
            <person name="Buck G.A."/>
        </authorList>
    </citation>
    <scope>NUCLEOTIDE SEQUENCE [LARGE SCALE GENOMIC DNA]</scope>
    <source>
        <strain evidence="1 2">025E</strain>
    </source>
</reference>
<dbReference type="Proteomes" id="UP000284403">
    <property type="component" value="Unassembled WGS sequence"/>
</dbReference>
<protein>
    <submittedName>
        <fullName evidence="1">Uncharacterized protein</fullName>
    </submittedName>
</protein>
<dbReference type="AlphaFoldDB" id="A0A422NJC3"/>
<dbReference type="RefSeq" id="XP_029225277.1">
    <property type="nucleotide sequence ID" value="XM_029374612.1"/>
</dbReference>
<name>A0A422NJC3_9TRYP</name>